<dbReference type="SUPFAM" id="SSF53163">
    <property type="entry name" value="HybD-like"/>
    <property type="match status" value="1"/>
</dbReference>
<name>A0A2V2YKR1_9BACL</name>
<proteinExistence type="predicted"/>
<organism evidence="2 3">
    <name type="scientific">Paenibacillus cellulosilyticus</name>
    <dbReference type="NCBI Taxonomy" id="375489"/>
    <lineage>
        <taxon>Bacteria</taxon>
        <taxon>Bacillati</taxon>
        <taxon>Bacillota</taxon>
        <taxon>Bacilli</taxon>
        <taxon>Bacillales</taxon>
        <taxon>Paenibacillaceae</taxon>
        <taxon>Paenibacillus</taxon>
    </lineage>
</organism>
<sequence length="192" mass="20069">MKERNGSGIMGSRSKTRQPQAAVKRVSITVGAEGLQSFLAPAAEALRQGREIAFVCIGTDCSTGDAFGPLVGSALQAKGWSNVNGTMEQPLDAKRIALEGIHPPPHTIVITIDACLGRPESIGMFAVAEGPLKPGEGIGLNLDPIGDYSIAGVVNRQGPKPYRTLQVTSLHLVMRMAETAAAAIDAALRVQS</sequence>
<dbReference type="RefSeq" id="WP_245946892.1">
    <property type="nucleotide sequence ID" value="NZ_CP054612.1"/>
</dbReference>
<gene>
    <name evidence="2" type="ORF">DFQ01_13330</name>
</gene>
<dbReference type="EMBL" id="QGTQ01000033">
    <property type="protein sequence ID" value="PWV94243.1"/>
    <property type="molecule type" value="Genomic_DNA"/>
</dbReference>
<evidence type="ECO:0000313" key="2">
    <source>
        <dbReference type="EMBL" id="PWV94243.1"/>
    </source>
</evidence>
<dbReference type="AlphaFoldDB" id="A0A2V2YKR1"/>
<feature type="region of interest" description="Disordered" evidence="1">
    <location>
        <begin position="1"/>
        <end position="22"/>
    </location>
</feature>
<dbReference type="Proteomes" id="UP000246635">
    <property type="component" value="Unassembled WGS sequence"/>
</dbReference>
<accession>A0A2V2YKR1</accession>
<reference evidence="2 3" key="1">
    <citation type="submission" date="2018-05" db="EMBL/GenBank/DDBJ databases">
        <title>Genomic Encyclopedia of Type Strains, Phase III (KMG-III): the genomes of soil and plant-associated and newly described type strains.</title>
        <authorList>
            <person name="Whitman W."/>
        </authorList>
    </citation>
    <scope>NUCLEOTIDE SEQUENCE [LARGE SCALE GENOMIC DNA]</scope>
    <source>
        <strain evidence="2 3">CECT 5696</strain>
    </source>
</reference>
<evidence type="ECO:0000313" key="3">
    <source>
        <dbReference type="Proteomes" id="UP000246635"/>
    </source>
</evidence>
<dbReference type="InterPro" id="IPR023430">
    <property type="entry name" value="Pept_HybD-like_dom_sf"/>
</dbReference>
<dbReference type="Pfam" id="PF06866">
    <property type="entry name" value="DUF1256"/>
    <property type="match status" value="1"/>
</dbReference>
<comment type="caution">
    <text evidence="2">The sequence shown here is derived from an EMBL/GenBank/DDBJ whole genome shotgun (WGS) entry which is preliminary data.</text>
</comment>
<dbReference type="InterPro" id="IPR009665">
    <property type="entry name" value="YyaC"/>
</dbReference>
<dbReference type="NCBIfam" id="TIGR02841">
    <property type="entry name" value="spore_YyaC"/>
    <property type="match status" value="1"/>
</dbReference>
<evidence type="ECO:0000256" key="1">
    <source>
        <dbReference type="SAM" id="MobiDB-lite"/>
    </source>
</evidence>
<keyword evidence="3" id="KW-1185">Reference proteome</keyword>
<protein>
    <submittedName>
        <fullName evidence="2">Putative sporulation protein YyaC</fullName>
    </submittedName>
</protein>